<sequence length="649" mass="67973">MLKTIVRLSVFLLVGFALLVSDAYVKSRDSHLPLGAQHVLGVSVKKSPLSREEILAGLNVPVAEGQWIAKSVPDPQDFMHGRSLYRLTGSGPADGPIPWYDRTFHGDVHPVTQLGTANLDGTYLARLDEAQLADLTSWMRDNGITVSVQTPSTPLLVFGTILDNGYGSALAAAFLVMILCAVSWSMHRSASRAFRMAGGMPPSRILREDFQVFARLAAVPALAGMAIAALLVGLLRGQGALASFAAPAAVTLCGVAVATAASLLLVGALTRPSLAIIASRRPPVSGHAAVGGLVKAASVLLVALTLPSTATSIATAAGMSAQNAQWRVMGESVSLRVAFESEELFQEIMGDVAAFTGEQDKAGKALLSTSVPPTVTDEGGLGQHDGVFIVNRAYLNRVSRETGARFIPASPDTLGPQSSKDLANSLALWVRGTSRGASGISYLTVDPAVPRPVAAVSGTGNATLVTAQRPLLLTVDSIPDVFNPSFIGSIISQSGLVFMDAQSALTGIEKHGLQPYVLSVDRVADQGLERSQSEAYKAANRAFALALILLALIAGTVLSARVHCLLDRDRLFPRRIGGAAWTAVLRQRFVTEALVGILCAGLAFAVHAALDTPFAWAALLAVLVFAAVTVPAHLAAAQSVFRHTLARKA</sequence>
<reference evidence="2" key="1">
    <citation type="submission" date="2023-07" db="EMBL/GenBank/DDBJ databases">
        <title>Sequencing the genomes of 1000 actinobacteria strains.</title>
        <authorList>
            <person name="Klenk H.-P."/>
        </authorList>
    </citation>
    <scope>NUCLEOTIDE SEQUENCE</scope>
    <source>
        <strain evidence="2">DSM 13988</strain>
    </source>
</reference>
<feature type="transmembrane region" description="Helical" evidence="1">
    <location>
        <begin position="542"/>
        <end position="566"/>
    </location>
</feature>
<feature type="transmembrane region" description="Helical" evidence="1">
    <location>
        <begin position="589"/>
        <end position="610"/>
    </location>
</feature>
<accession>A0AAE3YEK7</accession>
<evidence type="ECO:0000313" key="3">
    <source>
        <dbReference type="Proteomes" id="UP001247307"/>
    </source>
</evidence>
<keyword evidence="3" id="KW-1185">Reference proteome</keyword>
<keyword evidence="1" id="KW-0472">Membrane</keyword>
<keyword evidence="1" id="KW-0812">Transmembrane</keyword>
<dbReference type="Proteomes" id="UP001247307">
    <property type="component" value="Unassembled WGS sequence"/>
</dbReference>
<keyword evidence="1" id="KW-1133">Transmembrane helix</keyword>
<dbReference type="RefSeq" id="WP_309851416.1">
    <property type="nucleotide sequence ID" value="NZ_BAAAIU010000003.1"/>
</dbReference>
<feature type="transmembrane region" description="Helical" evidence="1">
    <location>
        <begin position="241"/>
        <end position="266"/>
    </location>
</feature>
<name>A0AAE3YEK7_9MICC</name>
<feature type="transmembrane region" description="Helical" evidence="1">
    <location>
        <begin position="287"/>
        <end position="306"/>
    </location>
</feature>
<feature type="transmembrane region" description="Helical" evidence="1">
    <location>
        <begin position="166"/>
        <end position="186"/>
    </location>
</feature>
<dbReference type="AlphaFoldDB" id="A0AAE3YEK7"/>
<proteinExistence type="predicted"/>
<evidence type="ECO:0000256" key="1">
    <source>
        <dbReference type="SAM" id="Phobius"/>
    </source>
</evidence>
<dbReference type="EMBL" id="JAVDUI010000001">
    <property type="protein sequence ID" value="MDR6892428.1"/>
    <property type="molecule type" value="Genomic_DNA"/>
</dbReference>
<organism evidence="2 3">
    <name type="scientific">Falsarthrobacter nasiphocae</name>
    <dbReference type="NCBI Taxonomy" id="189863"/>
    <lineage>
        <taxon>Bacteria</taxon>
        <taxon>Bacillati</taxon>
        <taxon>Actinomycetota</taxon>
        <taxon>Actinomycetes</taxon>
        <taxon>Micrococcales</taxon>
        <taxon>Micrococcaceae</taxon>
        <taxon>Falsarthrobacter</taxon>
    </lineage>
</organism>
<feature type="transmembrane region" description="Helical" evidence="1">
    <location>
        <begin position="616"/>
        <end position="637"/>
    </location>
</feature>
<comment type="caution">
    <text evidence="2">The sequence shown here is derived from an EMBL/GenBank/DDBJ whole genome shotgun (WGS) entry which is preliminary data.</text>
</comment>
<gene>
    <name evidence="2" type="ORF">J2S35_001368</name>
</gene>
<protein>
    <submittedName>
        <fullName evidence="2">Uncharacterized protein</fullName>
    </submittedName>
</protein>
<evidence type="ECO:0000313" key="2">
    <source>
        <dbReference type="EMBL" id="MDR6892428.1"/>
    </source>
</evidence>
<feature type="transmembrane region" description="Helical" evidence="1">
    <location>
        <begin position="212"/>
        <end position="235"/>
    </location>
</feature>